<comment type="caution">
    <text evidence="1">The sequence shown here is derived from an EMBL/GenBank/DDBJ whole genome shotgun (WGS) entry which is preliminary data.</text>
</comment>
<dbReference type="SUPFAM" id="SSF88723">
    <property type="entry name" value="PIN domain-like"/>
    <property type="match status" value="1"/>
</dbReference>
<dbReference type="OrthoDB" id="211933at2"/>
<protein>
    <submittedName>
        <fullName evidence="1">PIN domain-containing protein</fullName>
    </submittedName>
</protein>
<keyword evidence="2" id="KW-1185">Reference proteome</keyword>
<reference evidence="1 2" key="1">
    <citation type="submission" date="2017-12" db="EMBL/GenBank/DDBJ databases">
        <title>Phylogenetic diversity of female urinary microbiome.</title>
        <authorList>
            <person name="Thomas-White K."/>
            <person name="Wolfe A.J."/>
        </authorList>
    </citation>
    <scope>NUCLEOTIDE SEQUENCE [LARGE SCALE GENOMIC DNA]</scope>
    <source>
        <strain evidence="1 2">UMB1298</strain>
    </source>
</reference>
<dbReference type="AlphaFoldDB" id="A0A2I1PBP4"/>
<dbReference type="EMBL" id="PKIZ01000006">
    <property type="protein sequence ID" value="PKZ42044.1"/>
    <property type="molecule type" value="Genomic_DNA"/>
</dbReference>
<evidence type="ECO:0000313" key="1">
    <source>
        <dbReference type="EMBL" id="PKZ42044.1"/>
    </source>
</evidence>
<gene>
    <name evidence="1" type="ORF">CYJ76_04135</name>
</gene>
<sequence>MIGGRTHLVVVDSNVWASRTLRDWLALLHQEGPGLYQVAWSEDLRAETVRVIRRRHPEVDGGVTAKVAEAFEAVFPDGRVRDYVVPGDMPRPADAGDIHVRALAEHCRADLLVTANVRHLRPASEDEQDALHHEVHTADEFFLLVDDSAPHVVRAATARNCDYYVEQAHRRGEPVDIDLPQALERAGCPAFADRVRVRLQQI</sequence>
<accession>A0A2I1PBP4</accession>
<proteinExistence type="predicted"/>
<dbReference type="Proteomes" id="UP000234206">
    <property type="component" value="Unassembled WGS sequence"/>
</dbReference>
<organism evidence="1 2">
    <name type="scientific">Kytococcus schroeteri</name>
    <dbReference type="NCBI Taxonomy" id="138300"/>
    <lineage>
        <taxon>Bacteria</taxon>
        <taxon>Bacillati</taxon>
        <taxon>Actinomycetota</taxon>
        <taxon>Actinomycetes</taxon>
        <taxon>Micrococcales</taxon>
        <taxon>Kytococcaceae</taxon>
        <taxon>Kytococcus</taxon>
    </lineage>
</organism>
<dbReference type="InterPro" id="IPR029060">
    <property type="entry name" value="PIN-like_dom_sf"/>
</dbReference>
<evidence type="ECO:0000313" key="2">
    <source>
        <dbReference type="Proteomes" id="UP000234206"/>
    </source>
</evidence>
<name>A0A2I1PBP4_9MICO</name>